<protein>
    <submittedName>
        <fullName evidence="1">Uncharacterized protein</fullName>
    </submittedName>
</protein>
<dbReference type="Proteomes" id="UP000005239">
    <property type="component" value="Unassembled WGS sequence"/>
</dbReference>
<dbReference type="AlphaFoldDB" id="A0A2A6B908"/>
<reference evidence="1" key="2">
    <citation type="submission" date="2022-06" db="UniProtKB">
        <authorList>
            <consortium name="EnsemblMetazoa"/>
        </authorList>
    </citation>
    <scope>IDENTIFICATION</scope>
    <source>
        <strain evidence="1">PS312</strain>
    </source>
</reference>
<sequence>MVSERGKKMIADVQFPNRREKSVGKCWQCFNKQVLIMALISLSLESRNGDKARVTFNHSVILDEFDFRAQSSVSIIGLCSDTCHIYASITPESRKLSDNILIQTGKVQSISFFILSSLADLHDTSNNRKLFLEVNNTPTLSIVNGNSGNIAGPLVLYLVNKAGAYFSSAEVYEAEGLDRPPSQVQAITILSARPFTLTESSFAPMGVLARLTGFDALGYMTDDCPNLYYLIRGPFPGFIMTINAPVVSLLYDVQQFHQYPTGELKTTMGISTTHQMQLSGFIYSPGYHGCPGKPAYQSSLNDMTTQVVELVQDPINQDIQFNVLTNSDEAHALTVANSAGAEFTRYFDTGDVTPHTGGAHDKNLQRALNTLECDKNITMKKDTHRSASSHQMVYGLADAIHLFIKAVMLSKEVNEERNEEFLAEEMVMPKEEIEEPFAEEMMEMVAPKEEGYMDDKEFISVQPVTSSFLPPPPAFEQETSLKLFSSTSHVAKSESPAETAFDLGSYHEPSSMEAVSWQAHLMILIQMILNRQFDLFDDLRIVLSQDSVLVCPICQHISTKATGLQSHLRRIHDGITMNELGIGLLCECGKMFNAFYACFKHNQKGCTGSVTMFSRTTGETNEDIS</sequence>
<accession>A0A2A6B908</accession>
<accession>A0A8R1YM31</accession>
<evidence type="ECO:0000313" key="2">
    <source>
        <dbReference type="Proteomes" id="UP000005239"/>
    </source>
</evidence>
<keyword evidence="2" id="KW-1185">Reference proteome</keyword>
<proteinExistence type="predicted"/>
<reference evidence="2" key="1">
    <citation type="journal article" date="2008" name="Nat. Genet.">
        <title>The Pristionchus pacificus genome provides a unique perspective on nematode lifestyle and parasitism.</title>
        <authorList>
            <person name="Dieterich C."/>
            <person name="Clifton S.W."/>
            <person name="Schuster L.N."/>
            <person name="Chinwalla A."/>
            <person name="Delehaunty K."/>
            <person name="Dinkelacker I."/>
            <person name="Fulton L."/>
            <person name="Fulton R."/>
            <person name="Godfrey J."/>
            <person name="Minx P."/>
            <person name="Mitreva M."/>
            <person name="Roeseler W."/>
            <person name="Tian H."/>
            <person name="Witte H."/>
            <person name="Yang S.P."/>
            <person name="Wilson R.K."/>
            <person name="Sommer R.J."/>
        </authorList>
    </citation>
    <scope>NUCLEOTIDE SEQUENCE [LARGE SCALE GENOMIC DNA]</scope>
    <source>
        <strain evidence="2">PS312</strain>
    </source>
</reference>
<evidence type="ECO:0000313" key="1">
    <source>
        <dbReference type="EnsemblMetazoa" id="PPA33617.1"/>
    </source>
</evidence>
<organism evidence="1 2">
    <name type="scientific">Pristionchus pacificus</name>
    <name type="common">Parasitic nematode worm</name>
    <dbReference type="NCBI Taxonomy" id="54126"/>
    <lineage>
        <taxon>Eukaryota</taxon>
        <taxon>Metazoa</taxon>
        <taxon>Ecdysozoa</taxon>
        <taxon>Nematoda</taxon>
        <taxon>Chromadorea</taxon>
        <taxon>Rhabditida</taxon>
        <taxon>Rhabditina</taxon>
        <taxon>Diplogasteromorpha</taxon>
        <taxon>Diplogasteroidea</taxon>
        <taxon>Neodiplogasteridae</taxon>
        <taxon>Pristionchus</taxon>
    </lineage>
</organism>
<name>A0A2A6B908_PRIPA</name>
<gene>
    <name evidence="1" type="primary">WBGene00271986</name>
</gene>
<dbReference type="EnsemblMetazoa" id="PPA33617.1">
    <property type="protein sequence ID" value="PPA33617.1"/>
    <property type="gene ID" value="WBGene00271986"/>
</dbReference>